<dbReference type="GO" id="GO:0006080">
    <property type="term" value="P:substituted mannan metabolic process"/>
    <property type="evidence" value="ECO:0007669"/>
    <property type="project" value="InterPro"/>
</dbReference>
<dbReference type="Gene3D" id="3.20.20.80">
    <property type="entry name" value="Glycosidases"/>
    <property type="match status" value="1"/>
</dbReference>
<organism evidence="5">
    <name type="scientific">termite gut metagenome</name>
    <dbReference type="NCBI Taxonomy" id="433724"/>
    <lineage>
        <taxon>unclassified sequences</taxon>
        <taxon>metagenomes</taxon>
        <taxon>organismal metagenomes</taxon>
    </lineage>
</organism>
<dbReference type="PROSITE" id="PS51764">
    <property type="entry name" value="GH26"/>
    <property type="match status" value="1"/>
</dbReference>
<comment type="similarity">
    <text evidence="1">Belongs to the glycosyl hydrolase 26 family.</text>
</comment>
<sequence>MFHKRNGVITISCHADNPYTGKTAWDVTSGDKAVKSILPGGEHHAKFNQWLTRLADYFLTWKDDNGKLIPFLFRPWHEHSGSFFWWGTTRCTDEEYSQLWRYTVDFLKKKGLHNILYIYNTDRVTTPEEYFAGYPGDDVIDMLGLDMYDRGLEYFGELDHAIAFVAYGAQAKGKLCALSECGGSDKAWFSKYMLDVLKKYKVSYLLTWRNAYQPNPSPMSRFGRGNNNDDLVKFHNDPHSLFLCDIQ</sequence>
<dbReference type="EC" id="3.2.1.78" evidence="5"/>
<evidence type="ECO:0000259" key="4">
    <source>
        <dbReference type="PROSITE" id="PS51764"/>
    </source>
</evidence>
<feature type="domain" description="GH26" evidence="4">
    <location>
        <begin position="1"/>
        <end position="244"/>
    </location>
</feature>
<dbReference type="InterPro" id="IPR017853">
    <property type="entry name" value="GH"/>
</dbReference>
<dbReference type="GO" id="GO:0016985">
    <property type="term" value="F:mannan endo-1,4-beta-mannosidase activity"/>
    <property type="evidence" value="ECO:0007669"/>
    <property type="project" value="UniProtKB-EC"/>
</dbReference>
<evidence type="ECO:0000256" key="2">
    <source>
        <dbReference type="ARBA" id="ARBA00022801"/>
    </source>
</evidence>
<dbReference type="InterPro" id="IPR000805">
    <property type="entry name" value="Glyco_hydro_26"/>
</dbReference>
<dbReference type="EMBL" id="SNRY01002668">
    <property type="protein sequence ID" value="KAA6324020.1"/>
    <property type="molecule type" value="Genomic_DNA"/>
</dbReference>
<dbReference type="Pfam" id="PF02156">
    <property type="entry name" value="Glyco_hydro_26"/>
    <property type="match status" value="1"/>
</dbReference>
<gene>
    <name evidence="5" type="ORF">EZS27_026602</name>
</gene>
<keyword evidence="2 5" id="KW-0378">Hydrolase</keyword>
<dbReference type="AlphaFoldDB" id="A0A5J4QT39"/>
<dbReference type="PRINTS" id="PR00739">
    <property type="entry name" value="GLHYDRLASE26"/>
</dbReference>
<keyword evidence="3 5" id="KW-0326">Glycosidase</keyword>
<evidence type="ECO:0000256" key="3">
    <source>
        <dbReference type="ARBA" id="ARBA00023295"/>
    </source>
</evidence>
<protein>
    <submittedName>
        <fullName evidence="5">Mannan Endo-1 4-beta-mannosidase</fullName>
        <ecNumber evidence="5">3.2.1.78</ecNumber>
    </submittedName>
</protein>
<comment type="caution">
    <text evidence="5">The sequence shown here is derived from an EMBL/GenBank/DDBJ whole genome shotgun (WGS) entry which is preliminary data.</text>
</comment>
<evidence type="ECO:0000256" key="1">
    <source>
        <dbReference type="ARBA" id="ARBA00007754"/>
    </source>
</evidence>
<proteinExistence type="inferred from homology"/>
<dbReference type="InterPro" id="IPR022790">
    <property type="entry name" value="GH26_dom"/>
</dbReference>
<dbReference type="PANTHER" id="PTHR40079:SF4">
    <property type="entry name" value="GH26 DOMAIN-CONTAINING PROTEIN-RELATED"/>
    <property type="match status" value="1"/>
</dbReference>
<dbReference type="PANTHER" id="PTHR40079">
    <property type="entry name" value="MANNAN ENDO-1,4-BETA-MANNOSIDASE E-RELATED"/>
    <property type="match status" value="1"/>
</dbReference>
<accession>A0A5J4QT39</accession>
<reference evidence="5" key="1">
    <citation type="submission" date="2019-03" db="EMBL/GenBank/DDBJ databases">
        <title>Single cell metagenomics reveals metabolic interactions within the superorganism composed of flagellate Streblomastix strix and complex community of Bacteroidetes bacteria on its surface.</title>
        <authorList>
            <person name="Treitli S.C."/>
            <person name="Kolisko M."/>
            <person name="Husnik F."/>
            <person name="Keeling P."/>
            <person name="Hampl V."/>
        </authorList>
    </citation>
    <scope>NUCLEOTIDE SEQUENCE</scope>
    <source>
        <strain evidence="5">STM</strain>
    </source>
</reference>
<evidence type="ECO:0000313" key="5">
    <source>
        <dbReference type="EMBL" id="KAA6324020.1"/>
    </source>
</evidence>
<name>A0A5J4QT39_9ZZZZ</name>
<dbReference type="SUPFAM" id="SSF51445">
    <property type="entry name" value="(Trans)glycosidases"/>
    <property type="match status" value="1"/>
</dbReference>